<accession>A0AAE1GQX6</accession>
<comment type="caution">
    <text evidence="6">The sequence shown here is derived from an EMBL/GenBank/DDBJ whole genome shotgun (WGS) entry which is preliminary data.</text>
</comment>
<evidence type="ECO:0000256" key="2">
    <source>
        <dbReference type="ARBA" id="ARBA00022737"/>
    </source>
</evidence>
<dbReference type="GO" id="GO:0060090">
    <property type="term" value="F:molecular adaptor activity"/>
    <property type="evidence" value="ECO:0007669"/>
    <property type="project" value="InterPro"/>
</dbReference>
<dbReference type="InterPro" id="IPR011524">
    <property type="entry name" value="SARAH_dom"/>
</dbReference>
<feature type="domain" description="SARAH" evidence="5">
    <location>
        <begin position="372"/>
        <end position="419"/>
    </location>
</feature>
<gene>
    <name evidence="6" type="ORF">KUF71_018265</name>
</gene>
<feature type="region of interest" description="Disordered" evidence="3">
    <location>
        <begin position="221"/>
        <end position="249"/>
    </location>
</feature>
<dbReference type="Gene3D" id="2.20.70.10">
    <property type="match status" value="2"/>
</dbReference>
<dbReference type="CDD" id="cd00201">
    <property type="entry name" value="WW"/>
    <property type="match status" value="2"/>
</dbReference>
<feature type="domain" description="WW" evidence="4">
    <location>
        <begin position="245"/>
        <end position="278"/>
    </location>
</feature>
<dbReference type="FunFam" id="2.20.70.10:FF:000035">
    <property type="entry name" value="Salvador homolog 1 (Drosophila)"/>
    <property type="match status" value="1"/>
</dbReference>
<dbReference type="GO" id="GO:0006915">
    <property type="term" value="P:apoptotic process"/>
    <property type="evidence" value="ECO:0007669"/>
    <property type="project" value="InterPro"/>
</dbReference>
<keyword evidence="1" id="KW-0597">Phosphoprotein</keyword>
<feature type="domain" description="WW" evidence="4">
    <location>
        <begin position="280"/>
        <end position="313"/>
    </location>
</feature>
<keyword evidence="7" id="KW-1185">Reference proteome</keyword>
<dbReference type="InterPro" id="IPR001202">
    <property type="entry name" value="WW_dom"/>
</dbReference>
<dbReference type="EMBL" id="JAHWGI010000014">
    <property type="protein sequence ID" value="KAK3907629.1"/>
    <property type="molecule type" value="Genomic_DNA"/>
</dbReference>
<evidence type="ECO:0000259" key="4">
    <source>
        <dbReference type="PROSITE" id="PS50020"/>
    </source>
</evidence>
<proteinExistence type="predicted"/>
<dbReference type="GO" id="GO:0043065">
    <property type="term" value="P:positive regulation of apoptotic process"/>
    <property type="evidence" value="ECO:0007669"/>
    <property type="project" value="TreeGrafter"/>
</dbReference>
<dbReference type="PANTHER" id="PTHR47522:SF2">
    <property type="entry name" value="PROTEIN SALVADOR HOMOLOG 1"/>
    <property type="match status" value="1"/>
</dbReference>
<dbReference type="InterPro" id="IPR036020">
    <property type="entry name" value="WW_dom_sf"/>
</dbReference>
<name>A0AAE1GQX6_9NEOP</name>
<dbReference type="AlphaFoldDB" id="A0AAE1GQX6"/>
<reference evidence="6" key="1">
    <citation type="submission" date="2021-07" db="EMBL/GenBank/DDBJ databases">
        <authorList>
            <person name="Catto M.A."/>
            <person name="Jacobson A."/>
            <person name="Kennedy G."/>
            <person name="Labadie P."/>
            <person name="Hunt B.G."/>
            <person name="Srinivasan R."/>
        </authorList>
    </citation>
    <scope>NUCLEOTIDE SEQUENCE</scope>
    <source>
        <strain evidence="6">PL_HMW_Pooled</strain>
        <tissue evidence="6">Head</tissue>
    </source>
</reference>
<sequence>MVNEDTMKSRKNKDLRTIKEGVVGKYVKKETPPEMPIINVWTTDPVKKISSRKSSQSSSTVVAAGSQPTRIVQKFGSRMTPSPSASLGHEGKYTPSSSVPDLAHRFASLSMGSGSEYGSSNPVSSYSLVPSSSHVSNEIPPMNAMYMHAHCSADYQDSYGLHQPEQGYGEATHHHLDDYRLSSYQNIAYGQQLLHTPQQSTHALHMSIPHALHGLTHEALQGSQHSLHQPPSDPANGADGGPEELPLPPGWSVDFTLRGRKYYIDHNTKTTHWSHPLEKEGLPTGWERIDSPEYGIYYVNHITQHAQYDHPCAPHYNYQPEFRSGLDVPLPLPPHIHFHPPSVLVPANPYLNEEIPNWLGVYSRASQDLDHKLKWEMFRLPELDCFNVMLTRLYKQELEEIVMRYEAYRSALAYEAERRVTAQHKMLALPASSDGSRETPLLTQNVETKIISPIGCVIDQ</sequence>
<keyword evidence="2" id="KW-0677">Repeat</keyword>
<dbReference type="CDD" id="cd21433">
    <property type="entry name" value="SARAH_Sav"/>
    <property type="match status" value="1"/>
</dbReference>
<reference evidence="6" key="2">
    <citation type="journal article" date="2023" name="BMC Genomics">
        <title>Pest status, molecular evolution, and epigenetic factors derived from the genome assembly of Frankliniella fusca, a thysanopteran phytovirus vector.</title>
        <authorList>
            <person name="Catto M.A."/>
            <person name="Labadie P.E."/>
            <person name="Jacobson A.L."/>
            <person name="Kennedy G.G."/>
            <person name="Srinivasan R."/>
            <person name="Hunt B.G."/>
        </authorList>
    </citation>
    <scope>NUCLEOTIDE SEQUENCE</scope>
    <source>
        <strain evidence="6">PL_HMW_Pooled</strain>
    </source>
</reference>
<dbReference type="PROSITE" id="PS50951">
    <property type="entry name" value="SARAH"/>
    <property type="match status" value="1"/>
</dbReference>
<dbReference type="Pfam" id="PF00397">
    <property type="entry name" value="WW"/>
    <property type="match status" value="2"/>
</dbReference>
<dbReference type="InterPro" id="IPR030030">
    <property type="entry name" value="Sav"/>
</dbReference>
<dbReference type="Proteomes" id="UP001219518">
    <property type="component" value="Unassembled WGS sequence"/>
</dbReference>
<evidence type="ECO:0000256" key="1">
    <source>
        <dbReference type="ARBA" id="ARBA00022553"/>
    </source>
</evidence>
<evidence type="ECO:0000256" key="3">
    <source>
        <dbReference type="SAM" id="MobiDB-lite"/>
    </source>
</evidence>
<protein>
    <submittedName>
        <fullName evidence="6">Protein salvador-like protein 1</fullName>
    </submittedName>
</protein>
<dbReference type="GO" id="GO:0035329">
    <property type="term" value="P:hippo signaling"/>
    <property type="evidence" value="ECO:0007669"/>
    <property type="project" value="InterPro"/>
</dbReference>
<organism evidence="6 7">
    <name type="scientific">Frankliniella fusca</name>
    <dbReference type="NCBI Taxonomy" id="407009"/>
    <lineage>
        <taxon>Eukaryota</taxon>
        <taxon>Metazoa</taxon>
        <taxon>Ecdysozoa</taxon>
        <taxon>Arthropoda</taxon>
        <taxon>Hexapoda</taxon>
        <taxon>Insecta</taxon>
        <taxon>Pterygota</taxon>
        <taxon>Neoptera</taxon>
        <taxon>Paraneoptera</taxon>
        <taxon>Thysanoptera</taxon>
        <taxon>Terebrantia</taxon>
        <taxon>Thripoidea</taxon>
        <taxon>Thripidae</taxon>
        <taxon>Frankliniella</taxon>
    </lineage>
</organism>
<feature type="region of interest" description="Disordered" evidence="3">
    <location>
        <begin position="76"/>
        <end position="98"/>
    </location>
</feature>
<dbReference type="GO" id="GO:0005829">
    <property type="term" value="C:cytosol"/>
    <property type="evidence" value="ECO:0007669"/>
    <property type="project" value="TreeGrafter"/>
</dbReference>
<dbReference type="GO" id="GO:0008285">
    <property type="term" value="P:negative regulation of cell population proliferation"/>
    <property type="evidence" value="ECO:0007669"/>
    <property type="project" value="TreeGrafter"/>
</dbReference>
<evidence type="ECO:0000313" key="7">
    <source>
        <dbReference type="Proteomes" id="UP001219518"/>
    </source>
</evidence>
<dbReference type="PANTHER" id="PTHR47522">
    <property type="entry name" value="SALVADOR FAMILY WW DOMAIN-CONTAINING PROTEIN 1"/>
    <property type="match status" value="1"/>
</dbReference>
<dbReference type="PROSITE" id="PS50020">
    <property type="entry name" value="WW_DOMAIN_2"/>
    <property type="match status" value="2"/>
</dbReference>
<dbReference type="SMART" id="SM00456">
    <property type="entry name" value="WW"/>
    <property type="match status" value="2"/>
</dbReference>
<evidence type="ECO:0000313" key="6">
    <source>
        <dbReference type="EMBL" id="KAK3907629.1"/>
    </source>
</evidence>
<evidence type="ECO:0000259" key="5">
    <source>
        <dbReference type="PROSITE" id="PS50951"/>
    </source>
</evidence>
<dbReference type="SUPFAM" id="SSF51045">
    <property type="entry name" value="WW domain"/>
    <property type="match status" value="2"/>
</dbReference>